<evidence type="ECO:0000313" key="2">
    <source>
        <dbReference type="EMBL" id="KAK3046986.1"/>
    </source>
</evidence>
<feature type="region of interest" description="Disordered" evidence="1">
    <location>
        <begin position="144"/>
        <end position="163"/>
    </location>
</feature>
<reference evidence="2" key="1">
    <citation type="submission" date="2023-04" db="EMBL/GenBank/DDBJ databases">
        <title>Black Yeasts Isolated from many extreme environments.</title>
        <authorList>
            <person name="Coleine C."/>
            <person name="Stajich J.E."/>
            <person name="Selbmann L."/>
        </authorList>
    </citation>
    <scope>NUCLEOTIDE SEQUENCE</scope>
    <source>
        <strain evidence="2">CCFEE 5312</strain>
    </source>
</reference>
<feature type="compositionally biased region" description="Low complexity" evidence="1">
    <location>
        <begin position="24"/>
        <end position="36"/>
    </location>
</feature>
<gene>
    <name evidence="2" type="ORF">LTR09_011589</name>
</gene>
<feature type="region of interest" description="Disordered" evidence="1">
    <location>
        <begin position="1"/>
        <end position="43"/>
    </location>
</feature>
<proteinExistence type="predicted"/>
<feature type="region of interest" description="Disordered" evidence="1">
    <location>
        <begin position="215"/>
        <end position="263"/>
    </location>
</feature>
<name>A0AAJ0G7R6_9PEZI</name>
<feature type="compositionally biased region" description="Low complexity" evidence="1">
    <location>
        <begin position="254"/>
        <end position="263"/>
    </location>
</feature>
<protein>
    <submittedName>
        <fullName evidence="2">Uncharacterized protein</fullName>
    </submittedName>
</protein>
<dbReference type="Proteomes" id="UP001271007">
    <property type="component" value="Unassembled WGS sequence"/>
</dbReference>
<dbReference type="AlphaFoldDB" id="A0AAJ0G7R6"/>
<comment type="caution">
    <text evidence="2">The sequence shown here is derived from an EMBL/GenBank/DDBJ whole genome shotgun (WGS) entry which is preliminary data.</text>
</comment>
<keyword evidence="3" id="KW-1185">Reference proteome</keyword>
<evidence type="ECO:0000256" key="1">
    <source>
        <dbReference type="SAM" id="MobiDB-lite"/>
    </source>
</evidence>
<accession>A0AAJ0G7R6</accession>
<feature type="compositionally biased region" description="Basic and acidic residues" evidence="1">
    <location>
        <begin position="215"/>
        <end position="227"/>
    </location>
</feature>
<dbReference type="EMBL" id="JAWDJX010000072">
    <property type="protein sequence ID" value="KAK3046986.1"/>
    <property type="molecule type" value="Genomic_DNA"/>
</dbReference>
<sequence>MDSPTYMPSSPVDVSYSPGDMLHSPPGDGLDSPPGDGLDRPGHDIFTNITDLAEECRRRALQSEAEHTTSISDLSRQATHQQAVIDQLHSYIDDLKRTASVKEGEHTRVQTNSRRLQGDLQYCELEKRRLESTIVALQVENEQLRSKTADSARQSQRQAPLRIAETETETRLQNGRAFQQTIQGNGTANNEEQPSDPAATNSTQLGLGYELSDEARTGARGWQDRRAFVNKKGSKSTADVTPARREDVARRARNNSAAARPST</sequence>
<evidence type="ECO:0000313" key="3">
    <source>
        <dbReference type="Proteomes" id="UP001271007"/>
    </source>
</evidence>
<organism evidence="2 3">
    <name type="scientific">Extremus antarcticus</name>
    <dbReference type="NCBI Taxonomy" id="702011"/>
    <lineage>
        <taxon>Eukaryota</taxon>
        <taxon>Fungi</taxon>
        <taxon>Dikarya</taxon>
        <taxon>Ascomycota</taxon>
        <taxon>Pezizomycotina</taxon>
        <taxon>Dothideomycetes</taxon>
        <taxon>Dothideomycetidae</taxon>
        <taxon>Mycosphaerellales</taxon>
        <taxon>Extremaceae</taxon>
        <taxon>Extremus</taxon>
    </lineage>
</organism>